<keyword evidence="5" id="KW-1185">Reference proteome</keyword>
<keyword evidence="2" id="KW-1133">Transmembrane helix</keyword>
<organism evidence="4 5">
    <name type="scientific">Amanita thiersii Skay4041</name>
    <dbReference type="NCBI Taxonomy" id="703135"/>
    <lineage>
        <taxon>Eukaryota</taxon>
        <taxon>Fungi</taxon>
        <taxon>Dikarya</taxon>
        <taxon>Basidiomycota</taxon>
        <taxon>Agaricomycotina</taxon>
        <taxon>Agaricomycetes</taxon>
        <taxon>Agaricomycetidae</taxon>
        <taxon>Agaricales</taxon>
        <taxon>Pluteineae</taxon>
        <taxon>Amanitaceae</taxon>
        <taxon>Amanita</taxon>
    </lineage>
</organism>
<keyword evidence="2" id="KW-0472">Membrane</keyword>
<feature type="region of interest" description="Disordered" evidence="1">
    <location>
        <begin position="1"/>
        <end position="40"/>
    </location>
</feature>
<gene>
    <name evidence="4" type="ORF">AMATHDRAFT_87764</name>
</gene>
<evidence type="ECO:0000313" key="5">
    <source>
        <dbReference type="Proteomes" id="UP000242287"/>
    </source>
</evidence>
<evidence type="ECO:0000313" key="4">
    <source>
        <dbReference type="EMBL" id="PFH47361.1"/>
    </source>
</evidence>
<evidence type="ECO:0000259" key="3">
    <source>
        <dbReference type="Pfam" id="PF20153"/>
    </source>
</evidence>
<evidence type="ECO:0000256" key="2">
    <source>
        <dbReference type="SAM" id="Phobius"/>
    </source>
</evidence>
<dbReference type="Proteomes" id="UP000242287">
    <property type="component" value="Unassembled WGS sequence"/>
</dbReference>
<dbReference type="EMBL" id="KZ302115">
    <property type="protein sequence ID" value="PFH47361.1"/>
    <property type="molecule type" value="Genomic_DNA"/>
</dbReference>
<feature type="transmembrane region" description="Helical" evidence="2">
    <location>
        <begin position="268"/>
        <end position="290"/>
    </location>
</feature>
<feature type="transmembrane region" description="Helical" evidence="2">
    <location>
        <begin position="232"/>
        <end position="256"/>
    </location>
</feature>
<sequence length="704" mass="80422">MTSTPIHASPPLSHRSGSTLIGTPSKSKERKGCQDPLSKGDLEDDIFSSLPPDLQSGHKPWVCGEPLSFPFPTTSDNPLGAIYDRMKKYDKNMCDAWRDEIEKLLIFAGLFSATVTAFLVQSYRWLQEDHTETTALLLAHISLQLNNLVANTNATSPPMMAHSPFVPTEQSIRINVFWFLSLVLCLSAVVLGILCCQWLREYSSDFDLSTEHAITNRQMHMEGLFKWKVPEIISSLPVMLQLSVLLFFAGILDLLWSLHHVVAATITIIMGLTSIIVIFTTVAPVVQILYERSPSIYQCPYKSPQSFLVFKLVNRCARLFYDLLIVRFRIIKHDPTSHELFFTHERIASWSDFDGMWRWFRYFRSKLRGDGPDRNDGIDIDCLTQAFLWTLTTLSSSHNLEVFQDIFHCLHSTLERSISRYILGKLCNRLRITRDAVQYIDNLPLKDELLLIELLMVYSPGEGSQNLLCELEVRCANTSLSAVPFQKLDKQSRDHLRALAYPRDNMQQLEVILQKFMAMVLQKNQDRWFSQVWMTNLIEIATTAPLTEDNLILHRDIQRLAISLIGHTEREIDEAIKDSDAAIIANKQRTFSRIIEQPRVGPSGLRKLELWEKNMECLDGRSLKPWCPVTHKIISFVVRFLVRKSLVYGHPSVTPSLSPSSRAHIASVIDQALDLEDRLKRQGYWPVGEKSSTLSSYLNPDSIE</sequence>
<name>A0A2A9NGI5_9AGAR</name>
<proteinExistence type="predicted"/>
<keyword evidence="2" id="KW-0812">Transmembrane</keyword>
<dbReference type="AlphaFoldDB" id="A0A2A9NGI5"/>
<dbReference type="Pfam" id="PF20153">
    <property type="entry name" value="DUF6535"/>
    <property type="match status" value="1"/>
</dbReference>
<accession>A0A2A9NGI5</accession>
<reference evidence="4 5" key="1">
    <citation type="submission" date="2014-02" db="EMBL/GenBank/DDBJ databases">
        <title>Transposable element dynamics among asymbiotic and ectomycorrhizal Amanita fungi.</title>
        <authorList>
            <consortium name="DOE Joint Genome Institute"/>
            <person name="Hess J."/>
            <person name="Skrede I."/>
            <person name="Wolfe B."/>
            <person name="LaButti K."/>
            <person name="Ohm R.A."/>
            <person name="Grigoriev I.V."/>
            <person name="Pringle A."/>
        </authorList>
    </citation>
    <scope>NUCLEOTIDE SEQUENCE [LARGE SCALE GENOMIC DNA]</scope>
    <source>
        <strain evidence="4 5">SKay4041</strain>
    </source>
</reference>
<feature type="transmembrane region" description="Helical" evidence="2">
    <location>
        <begin position="176"/>
        <end position="200"/>
    </location>
</feature>
<feature type="domain" description="DUF6535" evidence="3">
    <location>
        <begin position="83"/>
        <end position="257"/>
    </location>
</feature>
<dbReference type="InterPro" id="IPR045338">
    <property type="entry name" value="DUF6535"/>
</dbReference>
<dbReference type="OrthoDB" id="3219854at2759"/>
<protein>
    <recommendedName>
        <fullName evidence="3">DUF6535 domain-containing protein</fullName>
    </recommendedName>
</protein>
<evidence type="ECO:0000256" key="1">
    <source>
        <dbReference type="SAM" id="MobiDB-lite"/>
    </source>
</evidence>
<feature type="compositionally biased region" description="Polar residues" evidence="1">
    <location>
        <begin position="15"/>
        <end position="25"/>
    </location>
</feature>
<feature type="compositionally biased region" description="Basic and acidic residues" evidence="1">
    <location>
        <begin position="26"/>
        <end position="40"/>
    </location>
</feature>